<name>A0A6B9MIA0_9ACTN</name>
<dbReference type="InterPro" id="IPR021295">
    <property type="entry name" value="DUF2867"/>
</dbReference>
<sequence length="168" mass="17708">MARGPVVRKSAEAVSPSGEKSLGGVDHVDTVAVDVAPGTTPAEFAKAMMSSPPKWVLVLMTVRDKIVKPFGLRGGPVQEPGEVAPGAKLGPMRVIDVSADEVVAGKDDKHLSYRVIFVVRDGAHGTEGACSTVVRYNRPAGKRYFAAIRPFHNTIMANFAKRGGATLG</sequence>
<evidence type="ECO:0000313" key="2">
    <source>
        <dbReference type="EMBL" id="QHB92604.1"/>
    </source>
</evidence>
<dbReference type="Pfam" id="PF11066">
    <property type="entry name" value="DUF2867"/>
    <property type="match status" value="1"/>
</dbReference>
<proteinExistence type="predicted"/>
<reference evidence="2" key="1">
    <citation type="journal article" date="2019" name="Org. Lett.">
        <title>Genetic Manipulation of an Aminotransferase Family Gene dtlA Activates Youssoufenes in Marine-Derived Streptomyces youssoufiensis.</title>
        <authorList>
            <person name="Li H."/>
            <person name="Liu J."/>
            <person name="Deng Z."/>
            <person name="Li T."/>
            <person name="Liu Z."/>
            <person name="Che Q."/>
            <person name="Li W."/>
        </authorList>
    </citation>
    <scope>NUCLEOTIDE SEQUENCE</scope>
    <source>
        <strain evidence="2">OUC6819</strain>
    </source>
</reference>
<dbReference type="AlphaFoldDB" id="A0A6B9MIA0"/>
<dbReference type="EMBL" id="MN844187">
    <property type="protein sequence ID" value="QHB92604.1"/>
    <property type="molecule type" value="Genomic_DNA"/>
</dbReference>
<protein>
    <submittedName>
        <fullName evidence="2">YsfQ</fullName>
    </submittedName>
</protein>
<accession>A0A6B9MIA0</accession>
<gene>
    <name evidence="2" type="primary">ysfQ</name>
</gene>
<organism evidence="2">
    <name type="scientific">Streptomyces youssoufiensis</name>
    <dbReference type="NCBI Taxonomy" id="654447"/>
    <lineage>
        <taxon>Bacteria</taxon>
        <taxon>Bacillati</taxon>
        <taxon>Actinomycetota</taxon>
        <taxon>Actinomycetes</taxon>
        <taxon>Kitasatosporales</taxon>
        <taxon>Streptomycetaceae</taxon>
        <taxon>Streptomyces</taxon>
    </lineage>
</organism>
<feature type="region of interest" description="Disordered" evidence="1">
    <location>
        <begin position="1"/>
        <end position="23"/>
    </location>
</feature>
<evidence type="ECO:0000256" key="1">
    <source>
        <dbReference type="SAM" id="MobiDB-lite"/>
    </source>
</evidence>